<dbReference type="CDD" id="cd05466">
    <property type="entry name" value="PBP2_LTTR_substrate"/>
    <property type="match status" value="1"/>
</dbReference>
<dbReference type="InterPro" id="IPR000847">
    <property type="entry name" value="LysR_HTH_N"/>
</dbReference>
<feature type="domain" description="HTH lysR-type" evidence="5">
    <location>
        <begin position="1"/>
        <end position="58"/>
    </location>
</feature>
<organism evidence="6 7">
    <name type="scientific">Companilactobacillus paralimentarius DSM 13238 = JCM 10415</name>
    <dbReference type="NCBI Taxonomy" id="1122151"/>
    <lineage>
        <taxon>Bacteria</taxon>
        <taxon>Bacillati</taxon>
        <taxon>Bacillota</taxon>
        <taxon>Bacilli</taxon>
        <taxon>Lactobacillales</taxon>
        <taxon>Lactobacillaceae</taxon>
        <taxon>Companilactobacillus</taxon>
    </lineage>
</organism>
<dbReference type="Gene3D" id="3.40.190.290">
    <property type="match status" value="1"/>
</dbReference>
<dbReference type="InterPro" id="IPR036390">
    <property type="entry name" value="WH_DNA-bd_sf"/>
</dbReference>
<protein>
    <submittedName>
        <fullName evidence="6">LysR family transcriptional regulator</fullName>
    </submittedName>
</protein>
<evidence type="ECO:0000313" key="7">
    <source>
        <dbReference type="Proteomes" id="UP000051908"/>
    </source>
</evidence>
<dbReference type="Pfam" id="PF00126">
    <property type="entry name" value="HTH_1"/>
    <property type="match status" value="1"/>
</dbReference>
<dbReference type="FunFam" id="1.10.10.10:FF:000001">
    <property type="entry name" value="LysR family transcriptional regulator"/>
    <property type="match status" value="1"/>
</dbReference>
<evidence type="ECO:0000259" key="5">
    <source>
        <dbReference type="PROSITE" id="PS50931"/>
    </source>
</evidence>
<proteinExistence type="inferred from homology"/>
<dbReference type="PRINTS" id="PR00039">
    <property type="entry name" value="HTHLYSR"/>
</dbReference>
<keyword evidence="7" id="KW-1185">Reference proteome</keyword>
<dbReference type="InterPro" id="IPR036388">
    <property type="entry name" value="WH-like_DNA-bd_sf"/>
</dbReference>
<reference evidence="6 7" key="1">
    <citation type="journal article" date="2015" name="Genome Announc.">
        <title>Expanding the biotechnology potential of lactobacilli through comparative genomics of 213 strains and associated genera.</title>
        <authorList>
            <person name="Sun Z."/>
            <person name="Harris H.M."/>
            <person name="McCann A."/>
            <person name="Guo C."/>
            <person name="Argimon S."/>
            <person name="Zhang W."/>
            <person name="Yang X."/>
            <person name="Jeffery I.B."/>
            <person name="Cooney J.C."/>
            <person name="Kagawa T.F."/>
            <person name="Liu W."/>
            <person name="Song Y."/>
            <person name="Salvetti E."/>
            <person name="Wrobel A."/>
            <person name="Rasinkangas P."/>
            <person name="Parkhill J."/>
            <person name="Rea M.C."/>
            <person name="O'Sullivan O."/>
            <person name="Ritari J."/>
            <person name="Douillard F.P."/>
            <person name="Paul Ross R."/>
            <person name="Yang R."/>
            <person name="Briner A.E."/>
            <person name="Felis G.E."/>
            <person name="de Vos W.M."/>
            <person name="Barrangou R."/>
            <person name="Klaenhammer T.R."/>
            <person name="Caufield P.W."/>
            <person name="Cui Y."/>
            <person name="Zhang H."/>
            <person name="O'Toole P.W."/>
        </authorList>
    </citation>
    <scope>NUCLEOTIDE SEQUENCE [LARGE SCALE GENOMIC DNA]</scope>
    <source>
        <strain evidence="6 7">DSM 13238</strain>
    </source>
</reference>
<comment type="caution">
    <text evidence="6">The sequence shown here is derived from an EMBL/GenBank/DDBJ whole genome shotgun (WGS) entry which is preliminary data.</text>
</comment>
<evidence type="ECO:0000313" key="6">
    <source>
        <dbReference type="EMBL" id="KRL31784.1"/>
    </source>
</evidence>
<dbReference type="GO" id="GO:0003700">
    <property type="term" value="F:DNA-binding transcription factor activity"/>
    <property type="evidence" value="ECO:0007669"/>
    <property type="project" value="InterPro"/>
</dbReference>
<dbReference type="SUPFAM" id="SSF53850">
    <property type="entry name" value="Periplasmic binding protein-like II"/>
    <property type="match status" value="1"/>
</dbReference>
<gene>
    <name evidence="6" type="ORF">FD33_GL001565</name>
</gene>
<evidence type="ECO:0000256" key="1">
    <source>
        <dbReference type="ARBA" id="ARBA00009437"/>
    </source>
</evidence>
<dbReference type="PANTHER" id="PTHR30419">
    <property type="entry name" value="HTH-TYPE TRANSCRIPTIONAL REGULATOR YBHD"/>
    <property type="match status" value="1"/>
</dbReference>
<dbReference type="RefSeq" id="WP_025084700.1">
    <property type="nucleotide sequence ID" value="NZ_AZES01000029.1"/>
</dbReference>
<dbReference type="Pfam" id="PF03466">
    <property type="entry name" value="LysR_substrate"/>
    <property type="match status" value="1"/>
</dbReference>
<dbReference type="Gene3D" id="1.10.10.10">
    <property type="entry name" value="Winged helix-like DNA-binding domain superfamily/Winged helix DNA-binding domain"/>
    <property type="match status" value="1"/>
</dbReference>
<keyword evidence="3" id="KW-0238">DNA-binding</keyword>
<keyword evidence="4" id="KW-0804">Transcription</keyword>
<keyword evidence="2" id="KW-0805">Transcription regulation</keyword>
<name>A0A0R1PTR7_9LACO</name>
<dbReference type="EMBL" id="AZES01000029">
    <property type="protein sequence ID" value="KRL31784.1"/>
    <property type="molecule type" value="Genomic_DNA"/>
</dbReference>
<evidence type="ECO:0000256" key="4">
    <source>
        <dbReference type="ARBA" id="ARBA00023163"/>
    </source>
</evidence>
<dbReference type="GeneID" id="96667409"/>
<sequence>MELRVLNYFLMIAREENITRAANLLHVSQPTLSRQIAALEEELGTKLFVRQSHKITLTEDGLLLRRRAEEMRQLSDKIKEEMTKDKGEIAGEIAIGGGELQSMNELSQIMAAFRQKYPLVTFKIQSGNSKDTKWGIEQGLLDLGLLIEPVSTEKYDFARMHPTEQWGVMTAVDSPLAQLDYVESKDLRNQTLIMSNSRPMESELNHWFGSDLKQINIAANYNLLYNAVIMARAGLGSVLCLKLEAHYKGMKFVPLKPALTYNSVLAWKADQIAARNVLAFIDFTKKYLEGISDDEK</sequence>
<dbReference type="InterPro" id="IPR050950">
    <property type="entry name" value="HTH-type_LysR_regulators"/>
</dbReference>
<dbReference type="OrthoDB" id="9803735at2"/>
<accession>A0A0R1PTR7</accession>
<dbReference type="GO" id="GO:0003677">
    <property type="term" value="F:DNA binding"/>
    <property type="evidence" value="ECO:0007669"/>
    <property type="project" value="UniProtKB-KW"/>
</dbReference>
<dbReference type="PROSITE" id="PS50931">
    <property type="entry name" value="HTH_LYSR"/>
    <property type="match status" value="1"/>
</dbReference>
<dbReference type="PANTHER" id="PTHR30419:SF8">
    <property type="entry name" value="NITROGEN ASSIMILATION TRANSCRIPTIONAL ACTIVATOR-RELATED"/>
    <property type="match status" value="1"/>
</dbReference>
<dbReference type="GO" id="GO:0005829">
    <property type="term" value="C:cytosol"/>
    <property type="evidence" value="ECO:0007669"/>
    <property type="project" value="TreeGrafter"/>
</dbReference>
<dbReference type="AlphaFoldDB" id="A0A0R1PTR7"/>
<dbReference type="Proteomes" id="UP000051908">
    <property type="component" value="Unassembled WGS sequence"/>
</dbReference>
<evidence type="ECO:0000256" key="2">
    <source>
        <dbReference type="ARBA" id="ARBA00023015"/>
    </source>
</evidence>
<dbReference type="PATRIC" id="fig|1122151.5.peg.1621"/>
<comment type="similarity">
    <text evidence="1">Belongs to the LysR transcriptional regulatory family.</text>
</comment>
<dbReference type="SUPFAM" id="SSF46785">
    <property type="entry name" value="Winged helix' DNA-binding domain"/>
    <property type="match status" value="1"/>
</dbReference>
<evidence type="ECO:0000256" key="3">
    <source>
        <dbReference type="ARBA" id="ARBA00023125"/>
    </source>
</evidence>
<dbReference type="InterPro" id="IPR005119">
    <property type="entry name" value="LysR_subst-bd"/>
</dbReference>